<keyword evidence="2" id="KW-1185">Reference proteome</keyword>
<organism evidence="1 2">
    <name type="scientific">Candidatus Methylomirabilis limnetica</name>
    <dbReference type="NCBI Taxonomy" id="2033718"/>
    <lineage>
        <taxon>Bacteria</taxon>
        <taxon>Candidatus Methylomirabilota</taxon>
        <taxon>Candidatus Methylomirabilia</taxon>
        <taxon>Candidatus Methylomirabilales</taxon>
        <taxon>Candidatus Methylomirabilaceae</taxon>
        <taxon>Candidatus Methylomirabilis</taxon>
    </lineage>
</organism>
<proteinExistence type="predicted"/>
<reference evidence="1 2" key="1">
    <citation type="submission" date="2017-09" db="EMBL/GenBank/DDBJ databases">
        <title>Bloom of a denitrifying methanotroph, Candidatus Methylomirabilis limnetica, in a deep stratified lake.</title>
        <authorList>
            <person name="Graf J.S."/>
            <person name="Marchant H.K."/>
            <person name="Tienken D."/>
            <person name="Hach P.F."/>
            <person name="Brand A."/>
            <person name="Schubert C.J."/>
            <person name="Kuypers M.M."/>
            <person name="Milucka J."/>
        </authorList>
    </citation>
    <scope>NUCLEOTIDE SEQUENCE [LARGE SCALE GENOMIC DNA]</scope>
    <source>
        <strain evidence="1 2">Zug</strain>
    </source>
</reference>
<evidence type="ECO:0000313" key="2">
    <source>
        <dbReference type="Proteomes" id="UP000241436"/>
    </source>
</evidence>
<accession>A0A2T4TZ73</accession>
<comment type="caution">
    <text evidence="1">The sequence shown here is derived from an EMBL/GenBank/DDBJ whole genome shotgun (WGS) entry which is preliminary data.</text>
</comment>
<evidence type="ECO:0000313" key="1">
    <source>
        <dbReference type="EMBL" id="PTL36378.1"/>
    </source>
</evidence>
<gene>
    <name evidence="1" type="ORF">CLG94_04930</name>
</gene>
<dbReference type="Proteomes" id="UP000241436">
    <property type="component" value="Unassembled WGS sequence"/>
</dbReference>
<dbReference type="AlphaFoldDB" id="A0A2T4TZ73"/>
<name>A0A2T4TZ73_9BACT</name>
<protein>
    <submittedName>
        <fullName evidence="1">Uncharacterized protein</fullName>
    </submittedName>
</protein>
<sequence length="187" mass="20785">MSTVILLETGATLTSEKYYGKRNSELETENIGDADRQVLDTAISDFETISLKGEAAMNFLRKIFSSKPMAALEDNDEAEEATGDGPARRKVKGVLILTRRPLGDQHRLMEQIIDLQRSQGHDIAWDLISRTAVTQGDFDDKAFLEATILKQFVKLGSDDIMGRTEVIPCQDSLGNSGVYCIIFSRRP</sequence>
<reference evidence="2" key="2">
    <citation type="journal article" date="2018" name="Environ. Microbiol.">
        <title>Bloom of a denitrifying methanotroph, 'Candidatus Methylomirabilis limnetica', in a deep stratified lake.</title>
        <authorList>
            <person name="Graf J.S."/>
            <person name="Mayr M.J."/>
            <person name="Marchant H.K."/>
            <person name="Tienken D."/>
            <person name="Hach P.F."/>
            <person name="Brand A."/>
            <person name="Schubert C.J."/>
            <person name="Kuypers M.M."/>
            <person name="Milucka J."/>
        </authorList>
    </citation>
    <scope>NUCLEOTIDE SEQUENCE [LARGE SCALE GENOMIC DNA]</scope>
    <source>
        <strain evidence="2">Zug</strain>
    </source>
</reference>
<dbReference type="EMBL" id="NVQC01000016">
    <property type="protein sequence ID" value="PTL36378.1"/>
    <property type="molecule type" value="Genomic_DNA"/>
</dbReference>